<keyword evidence="3" id="KW-1185">Reference proteome</keyword>
<reference evidence="2 3" key="1">
    <citation type="submission" date="2023-01" db="EMBL/GenBank/DDBJ databases">
        <title>Novel diversity within Roseofilum (Cyanobacteria; Desertifilaceae) from marine benthic mats with descriptions of four novel species.</title>
        <authorList>
            <person name="Wang Y."/>
            <person name="Berthold D.E."/>
            <person name="Hu J."/>
            <person name="Lefler F.W."/>
            <person name="Laughinghouse H.D. IV."/>
        </authorList>
    </citation>
    <scope>NUCLEOTIDE SEQUENCE [LARGE SCALE GENOMIC DNA]</scope>
    <source>
        <strain evidence="2 3">BLCC-M91</strain>
    </source>
</reference>
<proteinExistence type="predicted"/>
<accession>A0ABT7BR95</accession>
<dbReference type="InterPro" id="IPR028910">
    <property type="entry name" value="Tox-PL-2_dom"/>
</dbReference>
<dbReference type="RefSeq" id="WP_283764581.1">
    <property type="nucleotide sequence ID" value="NZ_JAQPOK010000159.1"/>
</dbReference>
<protein>
    <submittedName>
        <fullName evidence="2">Papain fold toxin domain-containing protein</fullName>
    </submittedName>
</protein>
<feature type="domain" description="Tox-PL-2" evidence="1">
    <location>
        <begin position="6"/>
        <end position="99"/>
    </location>
</feature>
<evidence type="ECO:0000313" key="3">
    <source>
        <dbReference type="Proteomes" id="UP001231370"/>
    </source>
</evidence>
<name>A0ABT7BR95_9CYAN</name>
<dbReference type="EMBL" id="JAQPOK010000159">
    <property type="protein sequence ID" value="MDJ1181282.1"/>
    <property type="molecule type" value="Genomic_DNA"/>
</dbReference>
<dbReference type="Proteomes" id="UP001231370">
    <property type="component" value="Unassembled WGS sequence"/>
</dbReference>
<evidence type="ECO:0000313" key="2">
    <source>
        <dbReference type="EMBL" id="MDJ1181282.1"/>
    </source>
</evidence>
<dbReference type="Pfam" id="PF15643">
    <property type="entry name" value="Tox-PL-2"/>
    <property type="match status" value="1"/>
</dbReference>
<gene>
    <name evidence="2" type="ORF">PJF56_20680</name>
</gene>
<comment type="caution">
    <text evidence="2">The sequence shown here is derived from an EMBL/GenBank/DDBJ whole genome shotgun (WGS) entry which is preliminary data.</text>
</comment>
<evidence type="ECO:0000259" key="1">
    <source>
        <dbReference type="Pfam" id="PF15643"/>
    </source>
</evidence>
<sequence length="119" mass="13625">MEPEEVWQEVGKMVITYPLMECDRCAIAVMAWLAQQGIVGKILRLQTKRPSEIFIISRRYTMNESITENGTHYGVEVLGLVFDNLSEYGLPRSQWIADFMCPSGQFLIDELEYLGDENG</sequence>
<organism evidence="2 3">
    <name type="scientific">Roseofilum halophilum BLCC-M91</name>
    <dbReference type="NCBI Taxonomy" id="3022259"/>
    <lineage>
        <taxon>Bacteria</taxon>
        <taxon>Bacillati</taxon>
        <taxon>Cyanobacteriota</taxon>
        <taxon>Cyanophyceae</taxon>
        <taxon>Desertifilales</taxon>
        <taxon>Desertifilaceae</taxon>
        <taxon>Roseofilum</taxon>
        <taxon>Roseofilum halophilum</taxon>
    </lineage>
</organism>